<protein>
    <recommendedName>
        <fullName evidence="10">Elongation of fatty acids protein</fullName>
        <ecNumber evidence="10">2.3.1.-</ecNumber>
    </recommendedName>
</protein>
<dbReference type="EC" id="2.3.1.-" evidence="10"/>
<keyword evidence="9 10" id="KW-0275">Fatty acid biosynthesis</keyword>
<dbReference type="Proteomes" id="UP001305647">
    <property type="component" value="Unassembled WGS sequence"/>
</dbReference>
<comment type="catalytic activity">
    <reaction evidence="10">
        <text>an acyl-CoA + malonyl-CoA + H(+) = a 3-oxoacyl-CoA + CO2 + CoA</text>
        <dbReference type="Rhea" id="RHEA:50252"/>
        <dbReference type="ChEBI" id="CHEBI:15378"/>
        <dbReference type="ChEBI" id="CHEBI:16526"/>
        <dbReference type="ChEBI" id="CHEBI:57287"/>
        <dbReference type="ChEBI" id="CHEBI:57384"/>
        <dbReference type="ChEBI" id="CHEBI:58342"/>
        <dbReference type="ChEBI" id="CHEBI:90726"/>
    </reaction>
    <physiologicalReaction direction="left-to-right" evidence="10">
        <dbReference type="Rhea" id="RHEA:50253"/>
    </physiologicalReaction>
</comment>
<proteinExistence type="inferred from homology"/>
<evidence type="ECO:0000256" key="3">
    <source>
        <dbReference type="ARBA" id="ARBA00022679"/>
    </source>
</evidence>
<dbReference type="AlphaFoldDB" id="A0AAN6QB03"/>
<dbReference type="InterPro" id="IPR002076">
    <property type="entry name" value="ELO_fam"/>
</dbReference>
<evidence type="ECO:0000256" key="7">
    <source>
        <dbReference type="ARBA" id="ARBA00023098"/>
    </source>
</evidence>
<organism evidence="12 13">
    <name type="scientific">Parathielavia hyrcaniae</name>
    <dbReference type="NCBI Taxonomy" id="113614"/>
    <lineage>
        <taxon>Eukaryota</taxon>
        <taxon>Fungi</taxon>
        <taxon>Dikarya</taxon>
        <taxon>Ascomycota</taxon>
        <taxon>Pezizomycotina</taxon>
        <taxon>Sordariomycetes</taxon>
        <taxon>Sordariomycetidae</taxon>
        <taxon>Sordariales</taxon>
        <taxon>Chaetomiaceae</taxon>
        <taxon>Parathielavia</taxon>
    </lineage>
</organism>
<keyword evidence="4 10" id="KW-0812">Transmembrane</keyword>
<dbReference type="GO" id="GO:0030148">
    <property type="term" value="P:sphingolipid biosynthetic process"/>
    <property type="evidence" value="ECO:0007669"/>
    <property type="project" value="TreeGrafter"/>
</dbReference>
<gene>
    <name evidence="12" type="ORF">N658DRAFT_502734</name>
</gene>
<comment type="subcellular location">
    <subcellularLocation>
        <location evidence="1">Membrane</location>
        <topology evidence="1">Multi-pass membrane protein</topology>
    </subcellularLocation>
</comment>
<dbReference type="GO" id="GO:0019367">
    <property type="term" value="P:fatty acid elongation, saturated fatty acid"/>
    <property type="evidence" value="ECO:0007669"/>
    <property type="project" value="TreeGrafter"/>
</dbReference>
<comment type="caution">
    <text evidence="12">The sequence shown here is derived from an EMBL/GenBank/DDBJ whole genome shotgun (WGS) entry which is preliminary data.</text>
</comment>
<keyword evidence="8 10" id="KW-0472">Membrane</keyword>
<evidence type="ECO:0000256" key="9">
    <source>
        <dbReference type="ARBA" id="ARBA00023160"/>
    </source>
</evidence>
<evidence type="ECO:0000313" key="12">
    <source>
        <dbReference type="EMBL" id="KAK4106236.1"/>
    </source>
</evidence>
<name>A0AAN6QB03_9PEZI</name>
<feature type="compositionally biased region" description="Polar residues" evidence="11">
    <location>
        <begin position="442"/>
        <end position="452"/>
    </location>
</feature>
<keyword evidence="3 10" id="KW-0808">Transferase</keyword>
<dbReference type="PANTHER" id="PTHR11157:SF169">
    <property type="entry name" value="ELONGATION OF FATTY ACIDS PROTEIN"/>
    <property type="match status" value="1"/>
</dbReference>
<keyword evidence="5 10" id="KW-0276">Fatty acid metabolism</keyword>
<dbReference type="GO" id="GO:0005789">
    <property type="term" value="C:endoplasmic reticulum membrane"/>
    <property type="evidence" value="ECO:0007669"/>
    <property type="project" value="TreeGrafter"/>
</dbReference>
<evidence type="ECO:0000256" key="5">
    <source>
        <dbReference type="ARBA" id="ARBA00022832"/>
    </source>
</evidence>
<evidence type="ECO:0000256" key="6">
    <source>
        <dbReference type="ARBA" id="ARBA00022989"/>
    </source>
</evidence>
<dbReference type="PANTHER" id="PTHR11157">
    <property type="entry name" value="FATTY ACID ACYL TRANSFERASE-RELATED"/>
    <property type="match status" value="1"/>
</dbReference>
<accession>A0AAN6QB03</accession>
<evidence type="ECO:0000313" key="13">
    <source>
        <dbReference type="Proteomes" id="UP001305647"/>
    </source>
</evidence>
<keyword evidence="7 10" id="KW-0443">Lipid metabolism</keyword>
<dbReference type="GO" id="GO:0034626">
    <property type="term" value="P:fatty acid elongation, polyunsaturated fatty acid"/>
    <property type="evidence" value="ECO:0007669"/>
    <property type="project" value="TreeGrafter"/>
</dbReference>
<dbReference type="GO" id="GO:0034625">
    <property type="term" value="P:fatty acid elongation, monounsaturated fatty acid"/>
    <property type="evidence" value="ECO:0007669"/>
    <property type="project" value="TreeGrafter"/>
</dbReference>
<reference evidence="12" key="1">
    <citation type="journal article" date="2023" name="Mol. Phylogenet. Evol.">
        <title>Genome-scale phylogeny and comparative genomics of the fungal order Sordariales.</title>
        <authorList>
            <person name="Hensen N."/>
            <person name="Bonometti L."/>
            <person name="Westerberg I."/>
            <person name="Brannstrom I.O."/>
            <person name="Guillou S."/>
            <person name="Cros-Aarteil S."/>
            <person name="Calhoun S."/>
            <person name="Haridas S."/>
            <person name="Kuo A."/>
            <person name="Mondo S."/>
            <person name="Pangilinan J."/>
            <person name="Riley R."/>
            <person name="LaButti K."/>
            <person name="Andreopoulos B."/>
            <person name="Lipzen A."/>
            <person name="Chen C."/>
            <person name="Yan M."/>
            <person name="Daum C."/>
            <person name="Ng V."/>
            <person name="Clum A."/>
            <person name="Steindorff A."/>
            <person name="Ohm R.A."/>
            <person name="Martin F."/>
            <person name="Silar P."/>
            <person name="Natvig D.O."/>
            <person name="Lalanne C."/>
            <person name="Gautier V."/>
            <person name="Ament-Velasquez S.L."/>
            <person name="Kruys A."/>
            <person name="Hutchinson M.I."/>
            <person name="Powell A.J."/>
            <person name="Barry K."/>
            <person name="Miller A.N."/>
            <person name="Grigoriev I.V."/>
            <person name="Debuchy R."/>
            <person name="Gladieux P."/>
            <person name="Hiltunen Thoren M."/>
            <person name="Johannesson H."/>
        </authorList>
    </citation>
    <scope>NUCLEOTIDE SEQUENCE</scope>
    <source>
        <strain evidence="12">CBS 757.83</strain>
    </source>
</reference>
<feature type="compositionally biased region" description="Acidic residues" evidence="11">
    <location>
        <begin position="429"/>
        <end position="438"/>
    </location>
</feature>
<feature type="region of interest" description="Disordered" evidence="11">
    <location>
        <begin position="424"/>
        <end position="462"/>
    </location>
</feature>
<evidence type="ECO:0000256" key="4">
    <source>
        <dbReference type="ARBA" id="ARBA00022692"/>
    </source>
</evidence>
<feature type="transmembrane region" description="Helical" evidence="10">
    <location>
        <begin position="89"/>
        <end position="111"/>
    </location>
</feature>
<comment type="caution">
    <text evidence="10">Lacks conserved residue(s) required for the propagation of feature annotation.</text>
</comment>
<dbReference type="GO" id="GO:0009922">
    <property type="term" value="F:fatty acid elongase activity"/>
    <property type="evidence" value="ECO:0007669"/>
    <property type="project" value="InterPro"/>
</dbReference>
<dbReference type="Pfam" id="PF01151">
    <property type="entry name" value="ELO"/>
    <property type="match status" value="1"/>
</dbReference>
<evidence type="ECO:0000256" key="8">
    <source>
        <dbReference type="ARBA" id="ARBA00023136"/>
    </source>
</evidence>
<keyword evidence="13" id="KW-1185">Reference proteome</keyword>
<sequence>MAFESVSVSMPPASLFRFPPNANSGFIPPPPAGSTTFAPPVNIPDSVYFAFLDPKVPITIAAVYAVTAKALNKYNKSTGKKPWPVSKTLAFRWFVIAHNVFLAVYSAWTWWGMLGTLKRALVSPLGPQGVSGFFDALCQVNGPGGLGNAAFFNDETNSWQTYSTEPVLGEDGLPSRFTSGRMWNEGLAFYGWLFYLSKFYEVLDTLIILAKGKFSSTLQTYHHAGAMMCMWAGIRYMSVPIWIFVFFNSFIHAMMYTYYTVTAFNIRVPMFIKRSLTTMQITQFVVGASCAMVHSFINYRVPVISVSQSTGAPEASSSAAANGSVVAATAGNVQNVKGTYEYRKMPCITSSGETFAVWLNVFYLAPLTYLFASFFVESYIRRSTASQRGSKGTASPGAPARRLSNSVQLAEKAGWEAAKNVEREVYGESNEEAVVEEETASHSHPNGRSAASSGRVLRSRKA</sequence>
<keyword evidence="2 10" id="KW-0444">Lipid biosynthesis</keyword>
<dbReference type="GO" id="GO:0042761">
    <property type="term" value="P:very long-chain fatty acid biosynthetic process"/>
    <property type="evidence" value="ECO:0007669"/>
    <property type="project" value="TreeGrafter"/>
</dbReference>
<feature type="transmembrane region" description="Helical" evidence="10">
    <location>
        <begin position="47"/>
        <end position="68"/>
    </location>
</feature>
<evidence type="ECO:0000256" key="11">
    <source>
        <dbReference type="SAM" id="MobiDB-lite"/>
    </source>
</evidence>
<evidence type="ECO:0000256" key="2">
    <source>
        <dbReference type="ARBA" id="ARBA00022516"/>
    </source>
</evidence>
<reference evidence="12" key="2">
    <citation type="submission" date="2023-05" db="EMBL/GenBank/DDBJ databases">
        <authorList>
            <consortium name="Lawrence Berkeley National Laboratory"/>
            <person name="Steindorff A."/>
            <person name="Hensen N."/>
            <person name="Bonometti L."/>
            <person name="Westerberg I."/>
            <person name="Brannstrom I.O."/>
            <person name="Guillou S."/>
            <person name="Cros-Aarteil S."/>
            <person name="Calhoun S."/>
            <person name="Haridas S."/>
            <person name="Kuo A."/>
            <person name="Mondo S."/>
            <person name="Pangilinan J."/>
            <person name="Riley R."/>
            <person name="Labutti K."/>
            <person name="Andreopoulos B."/>
            <person name="Lipzen A."/>
            <person name="Chen C."/>
            <person name="Yanf M."/>
            <person name="Daum C."/>
            <person name="Ng V."/>
            <person name="Clum A."/>
            <person name="Ohm R."/>
            <person name="Martin F."/>
            <person name="Silar P."/>
            <person name="Natvig D."/>
            <person name="Lalanne C."/>
            <person name="Gautier V."/>
            <person name="Ament-Velasquez S.L."/>
            <person name="Kruys A."/>
            <person name="Hutchinson M.I."/>
            <person name="Powell A.J."/>
            <person name="Barry K."/>
            <person name="Miller A.N."/>
            <person name="Grigoriev I.V."/>
            <person name="Debuchy R."/>
            <person name="Gladieux P."/>
            <person name="Thoren M.H."/>
            <person name="Johannesson H."/>
        </authorList>
    </citation>
    <scope>NUCLEOTIDE SEQUENCE</scope>
    <source>
        <strain evidence="12">CBS 757.83</strain>
    </source>
</reference>
<evidence type="ECO:0000256" key="10">
    <source>
        <dbReference type="RuleBase" id="RU361115"/>
    </source>
</evidence>
<comment type="similarity">
    <text evidence="10">Belongs to the ELO family.</text>
</comment>
<evidence type="ECO:0000256" key="1">
    <source>
        <dbReference type="ARBA" id="ARBA00004141"/>
    </source>
</evidence>
<dbReference type="EMBL" id="MU863624">
    <property type="protein sequence ID" value="KAK4106236.1"/>
    <property type="molecule type" value="Genomic_DNA"/>
</dbReference>
<feature type="transmembrane region" description="Helical" evidence="10">
    <location>
        <begin position="355"/>
        <end position="376"/>
    </location>
</feature>
<feature type="transmembrane region" description="Helical" evidence="10">
    <location>
        <begin position="189"/>
        <end position="209"/>
    </location>
</feature>
<keyword evidence="6 10" id="KW-1133">Transmembrane helix</keyword>